<dbReference type="Gene3D" id="3.40.50.850">
    <property type="entry name" value="Isochorismatase-like"/>
    <property type="match status" value="1"/>
</dbReference>
<organism evidence="2 3">
    <name type="scientific">Roseateles aquatilis</name>
    <dbReference type="NCBI Taxonomy" id="431061"/>
    <lineage>
        <taxon>Bacteria</taxon>
        <taxon>Pseudomonadati</taxon>
        <taxon>Pseudomonadota</taxon>
        <taxon>Betaproteobacteria</taxon>
        <taxon>Burkholderiales</taxon>
        <taxon>Sphaerotilaceae</taxon>
        <taxon>Roseateles</taxon>
    </lineage>
</organism>
<name>A0A246JD04_9BURK</name>
<gene>
    <name evidence="2" type="ORF">CDN99_13640</name>
</gene>
<evidence type="ECO:0000259" key="1">
    <source>
        <dbReference type="Pfam" id="PF00857"/>
    </source>
</evidence>
<dbReference type="InterPro" id="IPR036380">
    <property type="entry name" value="Isochorismatase-like_sf"/>
</dbReference>
<sequence length="221" mass="23142">MQAAHAAGPAAPKASPSAVAAHERITRDNAVLVIVDHQVGLYTGVRDIDTLQLKHNIVGLTKAAVALKVPVIVTTTTENMWGPMIPELTDALPGVKRIERTTVNAWDDPRVVAAIQATGRKHLIITGVSTDVCLAFPAMSAVAEGYHAYAVIDASGGFSKTQVDMGVQRMVQAGVAPVGYSNIAVELLGDNASPDAGAVYAALGIPFAGLVFDLNQYFSKK</sequence>
<accession>A0A246JD04</accession>
<dbReference type="InterPro" id="IPR053152">
    <property type="entry name" value="Hydrolase_YcaC-like"/>
</dbReference>
<dbReference type="Pfam" id="PF00857">
    <property type="entry name" value="Isochorismatase"/>
    <property type="match status" value="1"/>
</dbReference>
<reference evidence="2 3" key="1">
    <citation type="journal article" date="2008" name="Int. J. Syst. Evol. Microbiol.">
        <title>Description of Roseateles aquatilis sp. nov. and Roseateles terrae sp. nov., in the class Betaproteobacteria, and emended description of the genus Roseateles.</title>
        <authorList>
            <person name="Gomila M."/>
            <person name="Bowien B."/>
            <person name="Falsen E."/>
            <person name="Moore E.R."/>
            <person name="Lalucat J."/>
        </authorList>
    </citation>
    <scope>NUCLEOTIDE SEQUENCE [LARGE SCALE GENOMIC DNA]</scope>
    <source>
        <strain evidence="2 3">CCUG 48205</strain>
    </source>
</reference>
<dbReference type="PANTHER" id="PTHR43559">
    <property type="entry name" value="HYDROLASE YCAC-RELATED"/>
    <property type="match status" value="1"/>
</dbReference>
<evidence type="ECO:0000313" key="2">
    <source>
        <dbReference type="EMBL" id="OWQ90542.1"/>
    </source>
</evidence>
<dbReference type="PANTHER" id="PTHR43559:SF3">
    <property type="entry name" value="HYDROLASE YCAC-RELATED"/>
    <property type="match status" value="1"/>
</dbReference>
<keyword evidence="3" id="KW-1185">Reference proteome</keyword>
<dbReference type="SUPFAM" id="SSF52499">
    <property type="entry name" value="Isochorismatase-like hydrolases"/>
    <property type="match status" value="1"/>
</dbReference>
<dbReference type="EMBL" id="NIOF01000005">
    <property type="protein sequence ID" value="OWQ90542.1"/>
    <property type="molecule type" value="Genomic_DNA"/>
</dbReference>
<evidence type="ECO:0000313" key="3">
    <source>
        <dbReference type="Proteomes" id="UP000197468"/>
    </source>
</evidence>
<proteinExistence type="predicted"/>
<dbReference type="Proteomes" id="UP000197468">
    <property type="component" value="Unassembled WGS sequence"/>
</dbReference>
<comment type="caution">
    <text evidence="2">The sequence shown here is derived from an EMBL/GenBank/DDBJ whole genome shotgun (WGS) entry which is preliminary data.</text>
</comment>
<dbReference type="AlphaFoldDB" id="A0A246JD04"/>
<feature type="domain" description="Isochorismatase-like" evidence="1">
    <location>
        <begin position="31"/>
        <end position="176"/>
    </location>
</feature>
<dbReference type="InterPro" id="IPR000868">
    <property type="entry name" value="Isochorismatase-like_dom"/>
</dbReference>
<protein>
    <submittedName>
        <fullName evidence="2">Isochorismatase</fullName>
    </submittedName>
</protein>
<dbReference type="OrthoDB" id="9789777at2"/>